<proteinExistence type="predicted"/>
<dbReference type="Proteomes" id="UP000675880">
    <property type="component" value="Unassembled WGS sequence"/>
</dbReference>
<accession>A0ABM8R4K0</accession>
<evidence type="ECO:0000313" key="2">
    <source>
        <dbReference type="Proteomes" id="UP000675880"/>
    </source>
</evidence>
<reference evidence="1 2" key="1">
    <citation type="submission" date="2021-02" db="EMBL/GenBank/DDBJ databases">
        <authorList>
            <person name="Han P."/>
        </authorList>
    </citation>
    <scope>NUCLEOTIDE SEQUENCE [LARGE SCALE GENOMIC DNA]</scope>
    <source>
        <strain evidence="1">Candidatus Nitrospira sp. ZN2</strain>
    </source>
</reference>
<comment type="caution">
    <text evidence="1">The sequence shown here is derived from an EMBL/GenBank/DDBJ whole genome shotgun (WGS) entry which is preliminary data.</text>
</comment>
<sequence>MVMLSPTVYLRPGSPFYGFIERVQHLEGGKLIVSPVSVPSDVILHNLLEGVKDHLVAGPG</sequence>
<name>A0ABM8R4K0_9BACT</name>
<organism evidence="1 2">
    <name type="scientific">Nitrospira defluvii</name>
    <dbReference type="NCBI Taxonomy" id="330214"/>
    <lineage>
        <taxon>Bacteria</taxon>
        <taxon>Pseudomonadati</taxon>
        <taxon>Nitrospirota</taxon>
        <taxon>Nitrospiria</taxon>
        <taxon>Nitrospirales</taxon>
        <taxon>Nitrospiraceae</taxon>
        <taxon>Nitrospira</taxon>
    </lineage>
</organism>
<evidence type="ECO:0000313" key="1">
    <source>
        <dbReference type="EMBL" id="CAE6732501.1"/>
    </source>
</evidence>
<protein>
    <submittedName>
        <fullName evidence="1">Uncharacterized protein</fullName>
    </submittedName>
</protein>
<dbReference type="EMBL" id="CAJNBJ010000002">
    <property type="protein sequence ID" value="CAE6732501.1"/>
    <property type="molecule type" value="Genomic_DNA"/>
</dbReference>
<gene>
    <name evidence="1" type="ORF">NSPZN2_100428</name>
</gene>
<keyword evidence="2" id="KW-1185">Reference proteome</keyword>